<evidence type="ECO:0000313" key="3">
    <source>
        <dbReference type="Proteomes" id="UP000236379"/>
    </source>
</evidence>
<dbReference type="RefSeq" id="WP_103312951.1">
    <property type="nucleotide sequence ID" value="NZ_PPPD01000001.1"/>
</dbReference>
<keyword evidence="3" id="KW-1185">Reference proteome</keyword>
<gene>
    <name evidence="2" type="ORF">CVO96_15225</name>
</gene>
<dbReference type="EMBL" id="PPPD01000001">
    <property type="protein sequence ID" value="PNY82519.1"/>
    <property type="molecule type" value="Genomic_DNA"/>
</dbReference>
<name>A0A2K3V165_9DEIO</name>
<proteinExistence type="predicted"/>
<organism evidence="2 3">
    <name type="scientific">Deinococcus koreensis</name>
    <dbReference type="NCBI Taxonomy" id="2054903"/>
    <lineage>
        <taxon>Bacteria</taxon>
        <taxon>Thermotogati</taxon>
        <taxon>Deinococcota</taxon>
        <taxon>Deinococci</taxon>
        <taxon>Deinococcales</taxon>
        <taxon>Deinococcaceae</taxon>
        <taxon>Deinococcus</taxon>
    </lineage>
</organism>
<evidence type="ECO:0000259" key="1">
    <source>
        <dbReference type="Pfam" id="PF12647"/>
    </source>
</evidence>
<dbReference type="Pfam" id="PF12647">
    <property type="entry name" value="RNHCP"/>
    <property type="match status" value="1"/>
</dbReference>
<reference evidence="2 3" key="1">
    <citation type="submission" date="2018-01" db="EMBL/GenBank/DDBJ databases">
        <title>Deinococcus koreensis sp. nov., a radiation-resistant bacterium isolated from river water.</title>
        <authorList>
            <person name="Choi A."/>
        </authorList>
    </citation>
    <scope>NUCLEOTIDE SEQUENCE [LARGE SCALE GENOMIC DNA]</scope>
    <source>
        <strain evidence="2 3">SJW1-2</strain>
    </source>
</reference>
<comment type="caution">
    <text evidence="2">The sequence shown here is derived from an EMBL/GenBank/DDBJ whole genome shotgun (WGS) entry which is preliminary data.</text>
</comment>
<feature type="domain" description="RNHCP" evidence="1">
    <location>
        <begin position="19"/>
        <end position="102"/>
    </location>
</feature>
<accession>A0A2K3V165</accession>
<dbReference type="Proteomes" id="UP000236379">
    <property type="component" value="Unassembled WGS sequence"/>
</dbReference>
<dbReference type="OrthoDB" id="9809485at2"/>
<dbReference type="InterPro" id="IPR024439">
    <property type="entry name" value="RNHCP"/>
</dbReference>
<sequence length="119" mass="12617">MSGPAGESGRRFTVQGTNNAFACDHCGAPVQPLRNGSVRNHCPACLHSKHVDVLPGDRASTCHGLMVPVGIEQSGKKGWIVVHRCARCGFEGRNRAALDDPAQPDDWNVLVALSAPPPL</sequence>
<protein>
    <submittedName>
        <fullName evidence="2">RNHCP domain-containing protein</fullName>
    </submittedName>
</protein>
<evidence type="ECO:0000313" key="2">
    <source>
        <dbReference type="EMBL" id="PNY82519.1"/>
    </source>
</evidence>
<dbReference type="AlphaFoldDB" id="A0A2K3V165"/>